<proteinExistence type="predicted"/>
<dbReference type="InterPro" id="IPR027417">
    <property type="entry name" value="P-loop_NTPase"/>
</dbReference>
<evidence type="ECO:0000313" key="2">
    <source>
        <dbReference type="EMBL" id="QOY85611.1"/>
    </source>
</evidence>
<keyword evidence="3" id="KW-1185">Reference proteome</keyword>
<protein>
    <recommendedName>
        <fullName evidence="4">Terminase</fullName>
    </recommendedName>
</protein>
<evidence type="ECO:0000313" key="3">
    <source>
        <dbReference type="Proteomes" id="UP000593892"/>
    </source>
</evidence>
<evidence type="ECO:0008006" key="4">
    <source>
        <dbReference type="Google" id="ProtNLM"/>
    </source>
</evidence>
<feature type="compositionally biased region" description="Low complexity" evidence="1">
    <location>
        <begin position="35"/>
        <end position="53"/>
    </location>
</feature>
<dbReference type="Gene3D" id="3.40.50.300">
    <property type="entry name" value="P-loop containing nucleotide triphosphate hydrolases"/>
    <property type="match status" value="1"/>
</dbReference>
<dbReference type="Proteomes" id="UP000593892">
    <property type="component" value="Chromosome"/>
</dbReference>
<feature type="region of interest" description="Disordered" evidence="1">
    <location>
        <begin position="31"/>
        <end position="64"/>
    </location>
</feature>
<accession>A0A7S7SIM2</accession>
<organism evidence="2 3">
    <name type="scientific">Paludibaculum fermentans</name>
    <dbReference type="NCBI Taxonomy" id="1473598"/>
    <lineage>
        <taxon>Bacteria</taxon>
        <taxon>Pseudomonadati</taxon>
        <taxon>Acidobacteriota</taxon>
        <taxon>Terriglobia</taxon>
        <taxon>Bryobacterales</taxon>
        <taxon>Bryobacteraceae</taxon>
        <taxon>Paludibaculum</taxon>
    </lineage>
</organism>
<dbReference type="KEGG" id="pfer:IRI77_22625"/>
<reference evidence="2 3" key="1">
    <citation type="submission" date="2020-10" db="EMBL/GenBank/DDBJ databases">
        <title>Complete genome sequence of Paludibaculum fermentans P105T, a facultatively anaerobic acidobacterium capable of dissimilatory Fe(III) reduction.</title>
        <authorList>
            <person name="Dedysh S.N."/>
            <person name="Beletsky A.V."/>
            <person name="Kulichevskaya I.S."/>
            <person name="Mardanov A.V."/>
            <person name="Ravin N.V."/>
        </authorList>
    </citation>
    <scope>NUCLEOTIDE SEQUENCE [LARGE SCALE GENOMIC DNA]</scope>
    <source>
        <strain evidence="2 3">P105</strain>
    </source>
</reference>
<dbReference type="Pfam" id="PF03237">
    <property type="entry name" value="Terminase_6N"/>
    <property type="match status" value="1"/>
</dbReference>
<dbReference type="RefSeq" id="WP_194447281.1">
    <property type="nucleotide sequence ID" value="NZ_CP063849.1"/>
</dbReference>
<name>A0A7S7SIM2_PALFE</name>
<gene>
    <name evidence="2" type="ORF">IRI77_22625</name>
</gene>
<sequence length="314" mass="34723">MPYLIGKHKRNAMAEPLQLYAIQRETRSRIGARSSGLQAAAPGASATGGALTPESDGSLQPAAPLPPLSEWAAQALDFHPFPAQAEILDCQDSHVMLCCTRQFGKTTLTALKAAYHALSTPNTSVVVGSPGQRQSARLVYKAGEFLRRAGVRIRSTAEGTYGARLPNGSCIYALPKQETTTRGFDAVSLLIFEEAAYTRDSFYHMATPFQAVVRNRSLWLISTPAAKSGFFYEEWSDPARTHWRRFRVPATECPLIDAAFLAEERIRKGETVFRNEYECEFVSDATQIISRELWDSALDEDDIPFNGGKPLWND</sequence>
<evidence type="ECO:0000256" key="1">
    <source>
        <dbReference type="SAM" id="MobiDB-lite"/>
    </source>
</evidence>
<dbReference type="EMBL" id="CP063849">
    <property type="protein sequence ID" value="QOY85611.1"/>
    <property type="molecule type" value="Genomic_DNA"/>
</dbReference>
<dbReference type="AlphaFoldDB" id="A0A7S7SIM2"/>